<gene>
    <name evidence="3" type="ORF">JIN81_11735</name>
</gene>
<dbReference type="RefSeq" id="WP_200279537.1">
    <property type="nucleotide sequence ID" value="NZ_JAENII010000008.1"/>
</dbReference>
<sequence length="546" mass="59596">MHRRLIPLFLVLFAFIAPTALAAGGGHGAETPAFVTQMNEFPALEEAEGIDKTDIMARIKFRASQAPFLVVATIIFICAIIHTFFAVPLTKLAHKVQHEHDDMIRRKNEAAGEETEETDMVSFKATLLHFLGEVEAIFGIWVVVLMGAIGWFYGLDSVTGYISGTVNFTEPIFVVVIMALASTRPILNFAERCLRLAARLGKESLTAWWLSILIIAPILGSFITEPGAMTIAAMLLAKKFYSYRPSAKFAYATLGLLFVNISVGGVLTNFAAPPVLMVAQKWELTTPEMFFHFGEKAIIGILISTVVYFLFFKKELKELSARAREEADLEEKQDHIPFWVTFTHLFFMAWTVKFAHDPPMFIGSFLFFLAFRQATAHYQTAINLRGPILVGFFLAGLVIHGGLQGWWLAPIITSLSEWPLFIGSVVLTSFNDNAAITFLASQVDGLSPFLKYAVLAGAVSGGGLTVIANAPNPAGQALLSRFFGDGVSPGKLLAGALVPTIIVGALMMLFPDPGIEEMFTVSADKVEEVAAPEAIGDLPESPANHE</sequence>
<dbReference type="InterPro" id="IPR036259">
    <property type="entry name" value="MFS_trans_sf"/>
</dbReference>
<evidence type="ECO:0000313" key="3">
    <source>
        <dbReference type="EMBL" id="MBK1827692.1"/>
    </source>
</evidence>
<dbReference type="Proteomes" id="UP000658278">
    <property type="component" value="Unassembled WGS sequence"/>
</dbReference>
<feature type="signal peptide" evidence="2">
    <location>
        <begin position="1"/>
        <end position="22"/>
    </location>
</feature>
<dbReference type="Pfam" id="PF07399">
    <property type="entry name" value="Na_H_antiport_3"/>
    <property type="match status" value="1"/>
</dbReference>
<evidence type="ECO:0000256" key="2">
    <source>
        <dbReference type="SAM" id="SignalP"/>
    </source>
</evidence>
<proteinExistence type="predicted"/>
<feature type="transmembrane region" description="Helical" evidence="1">
    <location>
        <begin position="387"/>
        <end position="408"/>
    </location>
</feature>
<dbReference type="EMBL" id="JAENII010000008">
    <property type="protein sequence ID" value="MBK1827692.1"/>
    <property type="molecule type" value="Genomic_DNA"/>
</dbReference>
<feature type="transmembrane region" description="Helical" evidence="1">
    <location>
        <begin position="66"/>
        <end position="87"/>
    </location>
</feature>
<feature type="transmembrane region" description="Helical" evidence="1">
    <location>
        <begin position="358"/>
        <end position="375"/>
    </location>
</feature>
<feature type="transmembrane region" description="Helical" evidence="1">
    <location>
        <begin position="249"/>
        <end position="270"/>
    </location>
</feature>
<evidence type="ECO:0000313" key="4">
    <source>
        <dbReference type="Proteomes" id="UP000658278"/>
    </source>
</evidence>
<dbReference type="InterPro" id="IPR009978">
    <property type="entry name" value="Na_H_antiport_3"/>
</dbReference>
<feature type="transmembrane region" description="Helical" evidence="1">
    <location>
        <begin position="130"/>
        <end position="153"/>
    </location>
</feature>
<organism evidence="3 4">
    <name type="scientific">Haloferula rosea</name>
    <dbReference type="NCBI Taxonomy" id="490093"/>
    <lineage>
        <taxon>Bacteria</taxon>
        <taxon>Pseudomonadati</taxon>
        <taxon>Verrucomicrobiota</taxon>
        <taxon>Verrucomicrobiia</taxon>
        <taxon>Verrucomicrobiales</taxon>
        <taxon>Verrucomicrobiaceae</taxon>
        <taxon>Haloferula</taxon>
    </lineage>
</organism>
<keyword evidence="1" id="KW-1133">Transmembrane helix</keyword>
<name>A0A934RB01_9BACT</name>
<keyword evidence="1" id="KW-0812">Transmembrane</keyword>
<dbReference type="AlphaFoldDB" id="A0A934RB01"/>
<accession>A0A934RB01</accession>
<protein>
    <submittedName>
        <fullName evidence="3">Na+/H+ antiporter</fullName>
    </submittedName>
</protein>
<reference evidence="3" key="1">
    <citation type="submission" date="2021-01" db="EMBL/GenBank/DDBJ databases">
        <title>Modified the classification status of verrucomicrobia.</title>
        <authorList>
            <person name="Feng X."/>
        </authorList>
    </citation>
    <scope>NUCLEOTIDE SEQUENCE</scope>
    <source>
        <strain evidence="3">KCTC 22201</strain>
    </source>
</reference>
<keyword evidence="2" id="KW-0732">Signal</keyword>
<evidence type="ECO:0000256" key="1">
    <source>
        <dbReference type="SAM" id="Phobius"/>
    </source>
</evidence>
<feature type="transmembrane region" description="Helical" evidence="1">
    <location>
        <begin position="290"/>
        <end position="312"/>
    </location>
</feature>
<feature type="transmembrane region" description="Helical" evidence="1">
    <location>
        <begin position="452"/>
        <end position="472"/>
    </location>
</feature>
<keyword evidence="4" id="KW-1185">Reference proteome</keyword>
<feature type="transmembrane region" description="Helical" evidence="1">
    <location>
        <begin position="492"/>
        <end position="510"/>
    </location>
</feature>
<feature type="transmembrane region" description="Helical" evidence="1">
    <location>
        <begin position="420"/>
        <end position="440"/>
    </location>
</feature>
<dbReference type="SUPFAM" id="SSF103473">
    <property type="entry name" value="MFS general substrate transporter"/>
    <property type="match status" value="1"/>
</dbReference>
<feature type="chain" id="PRO_5038002644" evidence="2">
    <location>
        <begin position="23"/>
        <end position="546"/>
    </location>
</feature>
<comment type="caution">
    <text evidence="3">The sequence shown here is derived from an EMBL/GenBank/DDBJ whole genome shotgun (WGS) entry which is preliminary data.</text>
</comment>
<feature type="transmembrane region" description="Helical" evidence="1">
    <location>
        <begin position="208"/>
        <end position="237"/>
    </location>
</feature>
<keyword evidence="1" id="KW-0472">Membrane</keyword>